<keyword evidence="12" id="KW-1185">Reference proteome</keyword>
<gene>
    <name evidence="11" type="ORF">J2125_002921</name>
</gene>
<keyword evidence="5" id="KW-0998">Cell outer membrane</keyword>
<dbReference type="RefSeq" id="WP_017800511.1">
    <property type="nucleotide sequence ID" value="NZ_JAGGMQ010000001.1"/>
</dbReference>
<reference evidence="12" key="1">
    <citation type="submission" date="2023-07" db="EMBL/GenBank/DDBJ databases">
        <title>Genome mining of underrepresented organisms for secondary metabolites.</title>
        <authorList>
            <person name="D'Agostino P.M."/>
        </authorList>
    </citation>
    <scope>NUCLEOTIDE SEQUENCE [LARGE SCALE GENOMIC DNA]</scope>
    <source>
        <strain evidence="12">WS4403</strain>
    </source>
</reference>
<feature type="region of interest" description="Disordered" evidence="8">
    <location>
        <begin position="594"/>
        <end position="629"/>
    </location>
</feature>
<dbReference type="Gene3D" id="3.55.50.30">
    <property type="match status" value="1"/>
</dbReference>
<dbReference type="EMBL" id="JAGGMQ010000001">
    <property type="protein sequence ID" value="MBP2169729.1"/>
    <property type="molecule type" value="Genomic_DNA"/>
</dbReference>
<evidence type="ECO:0000256" key="7">
    <source>
        <dbReference type="RuleBase" id="RU004004"/>
    </source>
</evidence>
<dbReference type="Gene3D" id="1.25.40.10">
    <property type="entry name" value="Tetratricopeptide repeat domain"/>
    <property type="match status" value="1"/>
</dbReference>
<accession>A0ABS4PAR3</accession>
<keyword evidence="3 9" id="KW-0732">Signal</keyword>
<feature type="signal peptide" evidence="9">
    <location>
        <begin position="1"/>
        <end position="22"/>
    </location>
</feature>
<dbReference type="InterPro" id="IPR038591">
    <property type="entry name" value="NolW-like_sf"/>
</dbReference>
<feature type="domain" description="Secretin/TonB short N-terminal" evidence="10">
    <location>
        <begin position="205"/>
        <end position="256"/>
    </location>
</feature>
<evidence type="ECO:0000256" key="3">
    <source>
        <dbReference type="ARBA" id="ARBA00022729"/>
    </source>
</evidence>
<dbReference type="Pfam" id="PF00263">
    <property type="entry name" value="Secretin"/>
    <property type="match status" value="1"/>
</dbReference>
<dbReference type="PROSITE" id="PS51257">
    <property type="entry name" value="PROKAR_LIPOPROTEIN"/>
    <property type="match status" value="1"/>
</dbReference>
<evidence type="ECO:0000256" key="8">
    <source>
        <dbReference type="SAM" id="MobiDB-lite"/>
    </source>
</evidence>
<dbReference type="PRINTS" id="PR00811">
    <property type="entry name" value="BCTERIALGSPD"/>
</dbReference>
<dbReference type="Proteomes" id="UP001195624">
    <property type="component" value="Unassembled WGS sequence"/>
</dbReference>
<name>A0ABS4PAR3_9GAMM</name>
<proteinExistence type="inferred from homology"/>
<evidence type="ECO:0000256" key="4">
    <source>
        <dbReference type="ARBA" id="ARBA00023136"/>
    </source>
</evidence>
<dbReference type="InterPro" id="IPR001775">
    <property type="entry name" value="GspD/PilQ"/>
</dbReference>
<comment type="similarity">
    <text evidence="6">Belongs to the bacterial secretin family.</text>
</comment>
<dbReference type="InterPro" id="IPR050810">
    <property type="entry name" value="Bact_Secretion_Sys_Channel"/>
</dbReference>
<evidence type="ECO:0000313" key="11">
    <source>
        <dbReference type="EMBL" id="MBP2169729.1"/>
    </source>
</evidence>
<dbReference type="Gene3D" id="3.30.1370.120">
    <property type="match status" value="1"/>
</dbReference>
<evidence type="ECO:0000256" key="9">
    <source>
        <dbReference type="SAM" id="SignalP"/>
    </source>
</evidence>
<dbReference type="InterPro" id="IPR004846">
    <property type="entry name" value="T2SS/T3SS_dom"/>
</dbReference>
<dbReference type="InterPro" id="IPR011662">
    <property type="entry name" value="Secretin/TonB_short_N"/>
</dbReference>
<dbReference type="PANTHER" id="PTHR30332">
    <property type="entry name" value="PROBABLE GENERAL SECRETION PATHWAY PROTEIN D"/>
    <property type="match status" value="1"/>
</dbReference>
<feature type="chain" id="PRO_5046897741" evidence="9">
    <location>
        <begin position="23"/>
        <end position="629"/>
    </location>
</feature>
<evidence type="ECO:0000259" key="10">
    <source>
        <dbReference type="SMART" id="SM00965"/>
    </source>
</evidence>
<comment type="caution">
    <text evidence="11">The sequence shown here is derived from an EMBL/GenBank/DDBJ whole genome shotgun (WGS) entry which is preliminary data.</text>
</comment>
<evidence type="ECO:0000256" key="2">
    <source>
        <dbReference type="ARBA" id="ARBA00022448"/>
    </source>
</evidence>
<dbReference type="InterPro" id="IPR011990">
    <property type="entry name" value="TPR-like_helical_dom_sf"/>
</dbReference>
<evidence type="ECO:0000313" key="12">
    <source>
        <dbReference type="Proteomes" id="UP001195624"/>
    </source>
</evidence>
<dbReference type="SMART" id="SM00965">
    <property type="entry name" value="STN"/>
    <property type="match status" value="1"/>
</dbReference>
<keyword evidence="2 7" id="KW-0813">Transport</keyword>
<organism evidence="11 12">
    <name type="scientific">Winslowiella toletana</name>
    <dbReference type="NCBI Taxonomy" id="92490"/>
    <lineage>
        <taxon>Bacteria</taxon>
        <taxon>Pseudomonadati</taxon>
        <taxon>Pseudomonadota</taxon>
        <taxon>Gammaproteobacteria</taxon>
        <taxon>Enterobacterales</taxon>
        <taxon>Erwiniaceae</taxon>
        <taxon>Winslowiella</taxon>
    </lineage>
</organism>
<sequence length="629" mass="69800">MFTKKKLSVLITVLLLAGCANQQSHTSDQLPQDQQQQLIHSLDKLRQQRLVNPEDLTLKSREQLESNQLVDLYLKQADRAVAQNNHQDAARLWRTALQYQPGNMRAQQGLRRINAWRSLDMMYQQASKLAANNPQAALEKIQKVLEEEPGWPQATALRDHLLRQLSSSTQPSQRMSAELQKPVSLNFRSHNLMEIFNTISKITGVNFIFDNDVSRNITTSIIANKTTAEDAINLLLISNQLRKKVLNGNTLLIYPASQNKEKIYRDIMVKTFFLGYAKAKDVNVALRNLMKIKDIHVDERTNSLTVRSPRESIEMIERLLMTLDRPEAEVTLEVEVLEISSSDATKLGIRYPGEIGIGFNGGADGSSNIPLNGFGRDNMFINLGSNRGLKLDISKIRSNARVLANPRIHVKNSKQALIEIGEKLPVLTNTTNDGVTNQKVEYQDVGLKLQVTPEISLDGEISMDVEFSLSSLGLAQESKDGLKYYSTNNRMAKTILSSLDGETQMLAGLISMNQKDEKSGVPGLSDVPLIGSLFRTSDKEKKRTEVVLLITPRIARSIDLPGSHINAIAVGTEDLPGDQDMRLRAAGRIQVGREASVAPPLAPPAHFPDQRGELPPPNPAHDSAARSAP</sequence>
<dbReference type="Pfam" id="PF03958">
    <property type="entry name" value="Secretin_N"/>
    <property type="match status" value="1"/>
</dbReference>
<evidence type="ECO:0000256" key="1">
    <source>
        <dbReference type="ARBA" id="ARBA00004370"/>
    </source>
</evidence>
<protein>
    <submittedName>
        <fullName evidence="11">General secretion pathway protein D</fullName>
    </submittedName>
</protein>
<evidence type="ECO:0000256" key="5">
    <source>
        <dbReference type="ARBA" id="ARBA00023237"/>
    </source>
</evidence>
<keyword evidence="4" id="KW-0472">Membrane</keyword>
<comment type="subcellular location">
    <subcellularLocation>
        <location evidence="7">Cell outer membrane</location>
    </subcellularLocation>
    <subcellularLocation>
        <location evidence="1">Membrane</location>
    </subcellularLocation>
</comment>
<dbReference type="InterPro" id="IPR005644">
    <property type="entry name" value="NolW-like"/>
</dbReference>
<dbReference type="SUPFAM" id="SSF48452">
    <property type="entry name" value="TPR-like"/>
    <property type="match status" value="1"/>
</dbReference>
<evidence type="ECO:0000256" key="6">
    <source>
        <dbReference type="RuleBase" id="RU004003"/>
    </source>
</evidence>
<dbReference type="PANTHER" id="PTHR30332:SF17">
    <property type="entry name" value="TYPE IV PILIATION SYSTEM PROTEIN DR_0774-RELATED"/>
    <property type="match status" value="1"/>
</dbReference>